<protein>
    <submittedName>
        <fullName evidence="2">Uncharacterized protein</fullName>
    </submittedName>
</protein>
<dbReference type="OrthoDB" id="202063at2759"/>
<dbReference type="Proteomes" id="UP000239899">
    <property type="component" value="Unassembled WGS sequence"/>
</dbReference>
<feature type="transmembrane region" description="Helical" evidence="1">
    <location>
        <begin position="31"/>
        <end position="48"/>
    </location>
</feature>
<evidence type="ECO:0000313" key="2">
    <source>
        <dbReference type="EMBL" id="PRW60003.1"/>
    </source>
</evidence>
<dbReference type="EMBL" id="LHPG02000003">
    <property type="protein sequence ID" value="PRW60003.1"/>
    <property type="molecule type" value="Genomic_DNA"/>
</dbReference>
<keyword evidence="1" id="KW-0812">Transmembrane</keyword>
<sequence>MPDGSSRDIVSRSGGSLAAGRLSAPLRYPRLTVTLLLWVLGLYLAFLARPAAITPEQELAFKAKIKEAEGVLGELALAERAYMEADLEMRQHMVWFWRWKPEARAAVEERRPAVEAAQRALQAVEQRRDGLLREAKAALGLWSEAGVEEGRELFKDSFAAGKLFAQRQSFWDAFFIVMSRREGDWLGLLLRLLLQTLVNFFSGMVVAVFVFLFRLPSLIWSYSPTLWSGLAFFSLAAVAGISVVASYLGLLFGAGAAAAYSTLWIATMQPRLEGRGAPRRIADGSREHEE</sequence>
<proteinExistence type="predicted"/>
<dbReference type="AlphaFoldDB" id="A0A2P6U116"/>
<reference evidence="2 3" key="1">
    <citation type="journal article" date="2018" name="Plant J.">
        <title>Genome sequences of Chlorella sorokiniana UTEX 1602 and Micractinium conductrix SAG 241.80: implications to maltose excretion by a green alga.</title>
        <authorList>
            <person name="Arriola M.B."/>
            <person name="Velmurugan N."/>
            <person name="Zhang Y."/>
            <person name="Plunkett M.H."/>
            <person name="Hondzo H."/>
            <person name="Barney B.M."/>
        </authorList>
    </citation>
    <scope>NUCLEOTIDE SEQUENCE [LARGE SCALE GENOMIC DNA]</scope>
    <source>
        <strain evidence="3">UTEX 1602</strain>
    </source>
</reference>
<name>A0A2P6U116_CHLSO</name>
<evidence type="ECO:0000313" key="3">
    <source>
        <dbReference type="Proteomes" id="UP000239899"/>
    </source>
</evidence>
<feature type="transmembrane region" description="Helical" evidence="1">
    <location>
        <begin position="232"/>
        <end position="265"/>
    </location>
</feature>
<comment type="caution">
    <text evidence="2">The sequence shown here is derived from an EMBL/GenBank/DDBJ whole genome shotgun (WGS) entry which is preliminary data.</text>
</comment>
<keyword evidence="1" id="KW-1133">Transmembrane helix</keyword>
<organism evidence="2 3">
    <name type="scientific">Chlorella sorokiniana</name>
    <name type="common">Freshwater green alga</name>
    <dbReference type="NCBI Taxonomy" id="3076"/>
    <lineage>
        <taxon>Eukaryota</taxon>
        <taxon>Viridiplantae</taxon>
        <taxon>Chlorophyta</taxon>
        <taxon>core chlorophytes</taxon>
        <taxon>Trebouxiophyceae</taxon>
        <taxon>Chlorellales</taxon>
        <taxon>Chlorellaceae</taxon>
        <taxon>Chlorella clade</taxon>
        <taxon>Chlorella</taxon>
    </lineage>
</organism>
<accession>A0A2P6U116</accession>
<feature type="transmembrane region" description="Helical" evidence="1">
    <location>
        <begin position="188"/>
        <end position="212"/>
    </location>
</feature>
<keyword evidence="3" id="KW-1185">Reference proteome</keyword>
<keyword evidence="1" id="KW-0472">Membrane</keyword>
<evidence type="ECO:0000256" key="1">
    <source>
        <dbReference type="SAM" id="Phobius"/>
    </source>
</evidence>
<gene>
    <name evidence="2" type="ORF">C2E21_1530</name>
</gene>